<protein>
    <recommendedName>
        <fullName evidence="2">Type-1 mutarotase</fullName>
    </recommendedName>
</protein>
<evidence type="ECO:0000313" key="1">
    <source>
        <dbReference type="EMBL" id="SVA36480.1"/>
    </source>
</evidence>
<dbReference type="Gene3D" id="2.70.98.10">
    <property type="match status" value="1"/>
</dbReference>
<dbReference type="SUPFAM" id="SSF74650">
    <property type="entry name" value="Galactose mutarotase-like"/>
    <property type="match status" value="1"/>
</dbReference>
<evidence type="ECO:0008006" key="2">
    <source>
        <dbReference type="Google" id="ProtNLM"/>
    </source>
</evidence>
<dbReference type="PANTHER" id="PTHR10091">
    <property type="entry name" value="ALDOSE-1-EPIMERASE"/>
    <property type="match status" value="1"/>
</dbReference>
<dbReference type="GO" id="GO:0006006">
    <property type="term" value="P:glucose metabolic process"/>
    <property type="evidence" value="ECO:0007669"/>
    <property type="project" value="TreeGrafter"/>
</dbReference>
<sequence>YPGNLECRTKYILNDNNEFIIKFHATSDYDTLVNLTNHNYWNFHGHKKFYQKILGHCLKIHSYSYCDIDKNFIPTGKINNANKTKYDFSSFKKINNYELEDNGIDLCYIVEKYDGTLKKIASLYSDKTKMGVQILSDQPCVQFYTGNMMEQSYNGKFNKNYGYQHALCLEPQLFPNAFNQKNIKSSVLHNNKQYASTIVMRLGNNFDE</sequence>
<dbReference type="InterPro" id="IPR014718">
    <property type="entry name" value="GH-type_carb-bd"/>
</dbReference>
<dbReference type="PANTHER" id="PTHR10091:SF0">
    <property type="entry name" value="GALACTOSE MUTAROTASE"/>
    <property type="match status" value="1"/>
</dbReference>
<gene>
    <name evidence="1" type="ORF">METZ01_LOCUS89334</name>
</gene>
<dbReference type="InterPro" id="IPR008183">
    <property type="entry name" value="Aldose_1/G6P_1-epimerase"/>
</dbReference>
<dbReference type="AlphaFoldDB" id="A0A381V853"/>
<dbReference type="GO" id="GO:0030246">
    <property type="term" value="F:carbohydrate binding"/>
    <property type="evidence" value="ECO:0007669"/>
    <property type="project" value="InterPro"/>
</dbReference>
<organism evidence="1">
    <name type="scientific">marine metagenome</name>
    <dbReference type="NCBI Taxonomy" id="408172"/>
    <lineage>
        <taxon>unclassified sequences</taxon>
        <taxon>metagenomes</taxon>
        <taxon>ecological metagenomes</taxon>
    </lineage>
</organism>
<dbReference type="EMBL" id="UINC01008095">
    <property type="protein sequence ID" value="SVA36480.1"/>
    <property type="molecule type" value="Genomic_DNA"/>
</dbReference>
<proteinExistence type="predicted"/>
<dbReference type="Pfam" id="PF01263">
    <property type="entry name" value="Aldose_epim"/>
    <property type="match status" value="1"/>
</dbReference>
<dbReference type="InterPro" id="IPR011013">
    <property type="entry name" value="Gal_mutarotase_sf_dom"/>
</dbReference>
<reference evidence="1" key="1">
    <citation type="submission" date="2018-05" db="EMBL/GenBank/DDBJ databases">
        <authorList>
            <person name="Lanie J.A."/>
            <person name="Ng W.-L."/>
            <person name="Kazmierczak K.M."/>
            <person name="Andrzejewski T.M."/>
            <person name="Davidsen T.M."/>
            <person name="Wayne K.J."/>
            <person name="Tettelin H."/>
            <person name="Glass J.I."/>
            <person name="Rusch D."/>
            <person name="Podicherti R."/>
            <person name="Tsui H.-C.T."/>
            <person name="Winkler M.E."/>
        </authorList>
    </citation>
    <scope>NUCLEOTIDE SEQUENCE</scope>
</reference>
<dbReference type="GO" id="GO:0033499">
    <property type="term" value="P:galactose catabolic process via UDP-galactose, Leloir pathway"/>
    <property type="evidence" value="ECO:0007669"/>
    <property type="project" value="TreeGrafter"/>
</dbReference>
<name>A0A381V853_9ZZZZ</name>
<accession>A0A381V853</accession>
<dbReference type="GO" id="GO:0004034">
    <property type="term" value="F:aldose 1-epimerase activity"/>
    <property type="evidence" value="ECO:0007669"/>
    <property type="project" value="TreeGrafter"/>
</dbReference>
<feature type="non-terminal residue" evidence="1">
    <location>
        <position position="1"/>
    </location>
</feature>